<organism evidence="5 6">
    <name type="scientific">Cnephaeus nilssonii</name>
    <name type="common">Northern bat</name>
    <name type="synonym">Eptesicus nilssonii</name>
    <dbReference type="NCBI Taxonomy" id="3371016"/>
    <lineage>
        <taxon>Eukaryota</taxon>
        <taxon>Metazoa</taxon>
        <taxon>Chordata</taxon>
        <taxon>Craniata</taxon>
        <taxon>Vertebrata</taxon>
        <taxon>Euteleostomi</taxon>
        <taxon>Mammalia</taxon>
        <taxon>Eutheria</taxon>
        <taxon>Laurasiatheria</taxon>
        <taxon>Chiroptera</taxon>
        <taxon>Yangochiroptera</taxon>
        <taxon>Vespertilionidae</taxon>
        <taxon>Cnephaeus</taxon>
    </lineage>
</organism>
<dbReference type="InterPro" id="IPR056241">
    <property type="entry name" value="LTN1_HEAT_5th"/>
</dbReference>
<accession>A0AA40I7L6</accession>
<dbReference type="GO" id="GO:0008270">
    <property type="term" value="F:zinc ion binding"/>
    <property type="evidence" value="ECO:0007669"/>
    <property type="project" value="UniProtKB-KW"/>
</dbReference>
<dbReference type="EC" id="2.3.2.27" evidence="1"/>
<dbReference type="InterPro" id="IPR013083">
    <property type="entry name" value="Znf_RING/FYVE/PHD"/>
</dbReference>
<keyword evidence="1" id="KW-0833">Ubl conjugation pathway</keyword>
<dbReference type="InterPro" id="IPR054477">
    <property type="entry name" value="LTN1_E3_ligase_6th"/>
</dbReference>
<evidence type="ECO:0000259" key="2">
    <source>
        <dbReference type="Pfam" id="PF22999"/>
    </source>
</evidence>
<keyword evidence="1" id="KW-0862">Zinc</keyword>
<feature type="domain" description="E3 ubiquitin-protein ligase listerin ubiquitin conjugating" evidence="3">
    <location>
        <begin position="431"/>
        <end position="515"/>
    </location>
</feature>
<comment type="subunit">
    <text evidence="1">Component of the ribosome quality control complex (RQC).</text>
</comment>
<feature type="domain" description="E3 ubiquitin-protein ligase listerin HEAT repeat region" evidence="2">
    <location>
        <begin position="185"/>
        <end position="422"/>
    </location>
</feature>
<keyword evidence="1" id="KW-0479">Metal-binding</keyword>
<dbReference type="Pfam" id="PF22999">
    <property type="entry name" value="LTN1_E3_ligase_6th"/>
    <property type="match status" value="1"/>
</dbReference>
<gene>
    <name evidence="5" type="ORF">QTO34_014963</name>
</gene>
<dbReference type="GO" id="GO:0043023">
    <property type="term" value="F:ribosomal large subunit binding"/>
    <property type="evidence" value="ECO:0007669"/>
    <property type="project" value="TreeGrafter"/>
</dbReference>
<dbReference type="Pfam" id="PF23009">
    <property type="entry name" value="UBC_like"/>
    <property type="match status" value="1"/>
</dbReference>
<dbReference type="GO" id="GO:0072344">
    <property type="term" value="P:rescue of stalled ribosome"/>
    <property type="evidence" value="ECO:0007669"/>
    <property type="project" value="UniProtKB-UniRule"/>
</dbReference>
<evidence type="ECO:0000259" key="3">
    <source>
        <dbReference type="Pfam" id="PF23009"/>
    </source>
</evidence>
<comment type="caution">
    <text evidence="5">The sequence shown here is derived from an EMBL/GenBank/DDBJ whole genome shotgun (WGS) entry which is preliminary data.</text>
</comment>
<keyword evidence="1" id="KW-0808">Transferase</keyword>
<sequence length="560" mass="63609">MCWKKDHEDIFLFSCDLSGVSPEVLGVNVEIVRFLSLFLRCCSPPLAEREWDFIMCSMLAWLETTRENYALRSVPLVQLLACVSCALACELSAFFDSTTLDPAGQLPANLVSEWKEFFSHGIHSLLLPLLVTVTGESRDTSETSFQNAVLKPMCETLTYIPKDQLLSHKLPARLIAGQKTNLPEHLQTLLNTLAPLLLFRARPVQIAVYQMLYKLMPELPQYDQDNLKSYGDEEEEPALSPPAALMSLLHTQEDLLESILGGVPVGQIVVIRPLSEDFCSVLGYLLTWKLILTFFKASSSQLRALYSMYLRKTKSLNKLLYHLFRLMPENPTCTEAAPELSSKEPKTFFTEEVQLSIREMTTLPYHIPHLACSVYHMTLKDLPAMVRLWWNSSEKRVFNIVDRFTSKYVSSVLSLQEITAVQTSTQLFNGMTVKARATTREVMATYSIEDIVIELIIQLPSNYPLGSITVESGRRVGVAVQQWRNWMLQLSTYLTHQNGSIMEGLALWKNNVDKRFEGVEDCMICFSVIHGFNYSLPKKACRTCKKKFHSACLGFFKYKA</sequence>
<comment type="similarity">
    <text evidence="1">Belongs to the LTN1 family.</text>
</comment>
<dbReference type="InterPro" id="IPR054478">
    <property type="entry name" value="LTN1_UBC"/>
</dbReference>
<keyword evidence="6" id="KW-1185">Reference proteome</keyword>
<keyword evidence="1" id="KW-0863">Zinc-finger</keyword>
<dbReference type="GO" id="GO:1990112">
    <property type="term" value="C:RQC complex"/>
    <property type="evidence" value="ECO:0007669"/>
    <property type="project" value="UniProtKB-UniRule"/>
</dbReference>
<reference evidence="5" key="1">
    <citation type="submission" date="2023-06" db="EMBL/GenBank/DDBJ databases">
        <title>Reference genome for the Northern bat (Eptesicus nilssonii), a most northern bat species.</title>
        <authorList>
            <person name="Laine V.N."/>
            <person name="Pulliainen A.T."/>
            <person name="Lilley T.M."/>
        </authorList>
    </citation>
    <scope>NUCLEOTIDE SEQUENCE</scope>
    <source>
        <strain evidence="5">BLF_Eptnil</strain>
        <tissue evidence="5">Kidney</tissue>
    </source>
</reference>
<evidence type="ECO:0000259" key="4">
    <source>
        <dbReference type="Pfam" id="PF24618"/>
    </source>
</evidence>
<comment type="function">
    <text evidence="1">E3 ubiquitin-protein ligase. Component of the ribosome quality control complex (RQC), a ribosome-associated complex that mediates ubiquitination and extraction of incompletely synthesized nascent chains for proteasomal degradation.</text>
</comment>
<evidence type="ECO:0000313" key="6">
    <source>
        <dbReference type="Proteomes" id="UP001177744"/>
    </source>
</evidence>
<dbReference type="Proteomes" id="UP001177744">
    <property type="component" value="Unassembled WGS sequence"/>
</dbReference>
<proteinExistence type="inferred from homology"/>
<dbReference type="GO" id="GO:0005829">
    <property type="term" value="C:cytosol"/>
    <property type="evidence" value="ECO:0007669"/>
    <property type="project" value="UniProtKB-UniRule"/>
</dbReference>
<comment type="pathway">
    <text evidence="1">Protein modification; protein ubiquitination.</text>
</comment>
<dbReference type="Gene3D" id="3.30.40.10">
    <property type="entry name" value="Zinc/RING finger domain, C3HC4 (zinc finger)"/>
    <property type="match status" value="1"/>
</dbReference>
<dbReference type="PANTHER" id="PTHR12389">
    <property type="entry name" value="ZINC FINGER PROTEIN 294"/>
    <property type="match status" value="1"/>
</dbReference>
<protein>
    <recommendedName>
        <fullName evidence="1">E3 ubiquitin-protein ligase listerin</fullName>
        <ecNumber evidence="1">2.3.2.27</ecNumber>
    </recommendedName>
    <alternativeName>
        <fullName evidence="1">RING-type E3 ubiquitin transferase listerin</fullName>
    </alternativeName>
</protein>
<dbReference type="GO" id="GO:0061630">
    <property type="term" value="F:ubiquitin protein ligase activity"/>
    <property type="evidence" value="ECO:0007669"/>
    <property type="project" value="UniProtKB-UniRule"/>
</dbReference>
<dbReference type="Pfam" id="PF24618">
    <property type="entry name" value="LTN1_E3_ligase_5th"/>
    <property type="match status" value="1"/>
</dbReference>
<name>A0AA40I7L6_CNENI</name>
<feature type="domain" description="E3 ubiquitin-protein ligase listerin HEAT-repeats region" evidence="4">
    <location>
        <begin position="23"/>
        <end position="150"/>
    </location>
</feature>
<dbReference type="EMBL" id="JAULJE010000004">
    <property type="protein sequence ID" value="KAK1344396.1"/>
    <property type="molecule type" value="Genomic_DNA"/>
</dbReference>
<dbReference type="GO" id="GO:1990116">
    <property type="term" value="P:ribosome-associated ubiquitin-dependent protein catabolic process"/>
    <property type="evidence" value="ECO:0007669"/>
    <property type="project" value="UniProtKB-UniRule"/>
</dbReference>
<evidence type="ECO:0000313" key="5">
    <source>
        <dbReference type="EMBL" id="KAK1344396.1"/>
    </source>
</evidence>
<dbReference type="InterPro" id="IPR039795">
    <property type="entry name" value="LTN1/Rkr1"/>
</dbReference>
<evidence type="ECO:0000256" key="1">
    <source>
        <dbReference type="RuleBase" id="RU367090"/>
    </source>
</evidence>
<dbReference type="PANTHER" id="PTHR12389:SF0">
    <property type="entry name" value="E3 UBIQUITIN-PROTEIN LIGASE LISTERIN"/>
    <property type="match status" value="1"/>
</dbReference>
<comment type="catalytic activity">
    <reaction evidence="1">
        <text>S-ubiquitinyl-[E2 ubiquitin-conjugating enzyme]-L-cysteine + [acceptor protein]-L-lysine = [E2 ubiquitin-conjugating enzyme]-L-cysteine + N(6)-ubiquitinyl-[acceptor protein]-L-lysine.</text>
        <dbReference type="EC" id="2.3.2.27"/>
    </reaction>
</comment>
<dbReference type="AlphaFoldDB" id="A0AA40I7L6"/>